<evidence type="ECO:0008006" key="4">
    <source>
        <dbReference type="Google" id="ProtNLM"/>
    </source>
</evidence>
<accession>G5J1X7</accession>
<organism evidence="2 3">
    <name type="scientific">Crocosphaera watsonii WH 0003</name>
    <dbReference type="NCBI Taxonomy" id="423471"/>
    <lineage>
        <taxon>Bacteria</taxon>
        <taxon>Bacillati</taxon>
        <taxon>Cyanobacteriota</taxon>
        <taxon>Cyanophyceae</taxon>
        <taxon>Oscillatoriophycideae</taxon>
        <taxon>Chroococcales</taxon>
        <taxon>Aphanothecaceae</taxon>
        <taxon>Crocosphaera</taxon>
    </lineage>
</organism>
<reference evidence="2 3" key="1">
    <citation type="journal article" date="2011" name="Front. Microbiol.">
        <title>Two Strains of Crocosphaera watsonii with Highly Conserved Genomes are Distinguished by Strain-Specific Features.</title>
        <authorList>
            <person name="Bench S.R."/>
            <person name="Ilikchyan I.N."/>
            <person name="Tripp H.J."/>
            <person name="Zehr J.P."/>
        </authorList>
    </citation>
    <scope>NUCLEOTIDE SEQUENCE [LARGE SCALE GENOMIC DNA]</scope>
    <source>
        <strain evidence="2 3">WH 0003</strain>
    </source>
</reference>
<dbReference type="PATRIC" id="fig|423471.3.peg.1406"/>
<dbReference type="Proteomes" id="UP000003477">
    <property type="component" value="Unassembled WGS sequence"/>
</dbReference>
<name>G5J1X7_CROWT</name>
<gene>
    <name evidence="2" type="ORF">CWATWH0003_1508</name>
</gene>
<keyword evidence="1" id="KW-0812">Transmembrane</keyword>
<feature type="transmembrane region" description="Helical" evidence="1">
    <location>
        <begin position="32"/>
        <end position="57"/>
    </location>
</feature>
<evidence type="ECO:0000256" key="1">
    <source>
        <dbReference type="SAM" id="Phobius"/>
    </source>
</evidence>
<dbReference type="PANTHER" id="PTHR35733:SF1">
    <property type="entry name" value="OS02G0307800 PROTEIN"/>
    <property type="match status" value="1"/>
</dbReference>
<evidence type="ECO:0000313" key="3">
    <source>
        <dbReference type="Proteomes" id="UP000003477"/>
    </source>
</evidence>
<dbReference type="InterPro" id="IPR021434">
    <property type="entry name" value="DUF3082"/>
</dbReference>
<dbReference type="AlphaFoldDB" id="G5J1X7"/>
<dbReference type="PANTHER" id="PTHR35733">
    <property type="entry name" value="OS02G0307800 PROTEIN"/>
    <property type="match status" value="1"/>
</dbReference>
<keyword evidence="1" id="KW-1133">Transmembrane helix</keyword>
<dbReference type="Pfam" id="PF11282">
    <property type="entry name" value="DUF3082"/>
    <property type="match status" value="1"/>
</dbReference>
<sequence>MCYDGSYNAVIFPMSDSSEKTNPKKPTPSNCLIGATISGSLGYALYTLTGSIIQTFASKPLTSSNPLVLRIGSLVRTLVTGVASLGTFVFFFVAFGLILLAIQLLIQKEETTES</sequence>
<proteinExistence type="predicted"/>
<feature type="transmembrane region" description="Helical" evidence="1">
    <location>
        <begin position="78"/>
        <end position="106"/>
    </location>
</feature>
<comment type="caution">
    <text evidence="2">The sequence shown here is derived from an EMBL/GenBank/DDBJ whole genome shotgun (WGS) entry which is preliminary data.</text>
</comment>
<keyword evidence="1" id="KW-0472">Membrane</keyword>
<dbReference type="EMBL" id="AESD01000231">
    <property type="protein sequence ID" value="EHJ13807.1"/>
    <property type="molecule type" value="Genomic_DNA"/>
</dbReference>
<protein>
    <recommendedName>
        <fullName evidence="4">Tsr1840 protein</fullName>
    </recommendedName>
</protein>
<evidence type="ECO:0000313" key="2">
    <source>
        <dbReference type="EMBL" id="EHJ13807.1"/>
    </source>
</evidence>